<gene>
    <name evidence="1" type="ORF">R1flu_003493</name>
</gene>
<dbReference type="AlphaFoldDB" id="A0ABD1Y973"/>
<protein>
    <submittedName>
        <fullName evidence="1">Uncharacterized protein</fullName>
    </submittedName>
</protein>
<sequence>MVIFSARQMGDTRLGMSGIESKEAFSRKHSRWQEAYMLSSLVAEIRRCAAFGNRRASGRDDFMKTIRIELVALVETED</sequence>
<dbReference type="Proteomes" id="UP001605036">
    <property type="component" value="Unassembled WGS sequence"/>
</dbReference>
<evidence type="ECO:0000313" key="1">
    <source>
        <dbReference type="EMBL" id="KAL2623288.1"/>
    </source>
</evidence>
<comment type="caution">
    <text evidence="1">The sequence shown here is derived from an EMBL/GenBank/DDBJ whole genome shotgun (WGS) entry which is preliminary data.</text>
</comment>
<evidence type="ECO:0000313" key="2">
    <source>
        <dbReference type="Proteomes" id="UP001605036"/>
    </source>
</evidence>
<proteinExistence type="predicted"/>
<accession>A0ABD1Y973</accession>
<name>A0ABD1Y973_9MARC</name>
<dbReference type="EMBL" id="JBHFFA010000006">
    <property type="protein sequence ID" value="KAL2623288.1"/>
    <property type="molecule type" value="Genomic_DNA"/>
</dbReference>
<organism evidence="1 2">
    <name type="scientific">Riccia fluitans</name>
    <dbReference type="NCBI Taxonomy" id="41844"/>
    <lineage>
        <taxon>Eukaryota</taxon>
        <taxon>Viridiplantae</taxon>
        <taxon>Streptophyta</taxon>
        <taxon>Embryophyta</taxon>
        <taxon>Marchantiophyta</taxon>
        <taxon>Marchantiopsida</taxon>
        <taxon>Marchantiidae</taxon>
        <taxon>Marchantiales</taxon>
        <taxon>Ricciaceae</taxon>
        <taxon>Riccia</taxon>
    </lineage>
</organism>
<reference evidence="1 2" key="1">
    <citation type="submission" date="2024-09" db="EMBL/GenBank/DDBJ databases">
        <title>Chromosome-scale assembly of Riccia fluitans.</title>
        <authorList>
            <person name="Paukszto L."/>
            <person name="Sawicki J."/>
            <person name="Karawczyk K."/>
            <person name="Piernik-Szablinska J."/>
            <person name="Szczecinska M."/>
            <person name="Mazdziarz M."/>
        </authorList>
    </citation>
    <scope>NUCLEOTIDE SEQUENCE [LARGE SCALE GENOMIC DNA]</scope>
    <source>
        <strain evidence="1">Rf_01</strain>
        <tissue evidence="1">Aerial parts of the thallus</tissue>
    </source>
</reference>
<keyword evidence="2" id="KW-1185">Reference proteome</keyword>